<keyword evidence="3" id="KW-0732">Signal</keyword>
<dbReference type="RefSeq" id="WP_309482051.1">
    <property type="nucleotide sequence ID" value="NZ_CP133720.1"/>
</dbReference>
<dbReference type="PANTHER" id="PTHR37302">
    <property type="entry name" value="SLR1116 PROTEIN"/>
    <property type="match status" value="1"/>
</dbReference>
<keyword evidence="2" id="KW-0479">Metal-binding</keyword>
<accession>A0ABY9RIQ5</accession>
<keyword evidence="5" id="KW-1185">Reference proteome</keyword>
<feature type="chain" id="PRO_5046488012" evidence="3">
    <location>
        <begin position="26"/>
        <end position="180"/>
    </location>
</feature>
<dbReference type="SUPFAM" id="SSF109854">
    <property type="entry name" value="DinB/YfiT-like putative metalloenzymes"/>
    <property type="match status" value="1"/>
</dbReference>
<evidence type="ECO:0000256" key="2">
    <source>
        <dbReference type="ARBA" id="ARBA00022723"/>
    </source>
</evidence>
<proteinExistence type="inferred from homology"/>
<evidence type="ECO:0000313" key="5">
    <source>
        <dbReference type="Proteomes" id="UP001181355"/>
    </source>
</evidence>
<protein>
    <submittedName>
        <fullName evidence="4">DinB family protein</fullName>
    </submittedName>
</protein>
<name>A0ABY9RIQ5_9BURK</name>
<comment type="similarity">
    <text evidence="1">Belongs to the DinB family.</text>
</comment>
<feature type="signal peptide" evidence="3">
    <location>
        <begin position="1"/>
        <end position="25"/>
    </location>
</feature>
<dbReference type="InterPro" id="IPR007837">
    <property type="entry name" value="DinB"/>
</dbReference>
<evidence type="ECO:0000256" key="1">
    <source>
        <dbReference type="ARBA" id="ARBA00008635"/>
    </source>
</evidence>
<dbReference type="Gene3D" id="1.20.120.450">
    <property type="entry name" value="dinb family like domain"/>
    <property type="match status" value="1"/>
</dbReference>
<sequence>MDSHTTCVSLLASLFASLFATKAWANQELLSLMETAQADTPERQQLLHSAMRLLNHIYVVDRIFQAHLSGEAHGYSNTNTKETPTLSELHEAVQRCDTWYQSFIEQQSDETLAIAVPFQFTDGDTGCMTRAEMLMHIITHGGYHRGNVGQILKGLQVAPPRDLYTKFLHLSEPQRRQGQL</sequence>
<gene>
    <name evidence="4" type="ORF">RF679_18250</name>
</gene>
<reference evidence="4" key="1">
    <citation type="submission" date="2023-09" db="EMBL/GenBank/DDBJ databases">
        <title>Undibacterium sp. 20NA77.5 isolated from freshwater.</title>
        <authorList>
            <person name="Le V."/>
            <person name="Ko S.-R."/>
            <person name="Ahn C.-Y."/>
            <person name="Oh H.-M."/>
        </authorList>
    </citation>
    <scope>NUCLEOTIDE SEQUENCE</scope>
    <source>
        <strain evidence="4">20NA77.5</strain>
    </source>
</reference>
<dbReference type="PANTHER" id="PTHR37302:SF1">
    <property type="entry name" value="PROTEIN DINB"/>
    <property type="match status" value="1"/>
</dbReference>
<dbReference type="Proteomes" id="UP001181355">
    <property type="component" value="Chromosome"/>
</dbReference>
<evidence type="ECO:0000313" key="4">
    <source>
        <dbReference type="EMBL" id="WMW80559.1"/>
    </source>
</evidence>
<dbReference type="EMBL" id="CP133720">
    <property type="protein sequence ID" value="WMW80559.1"/>
    <property type="molecule type" value="Genomic_DNA"/>
</dbReference>
<organism evidence="4 5">
    <name type="scientific">Undibacterium cyanobacteriorum</name>
    <dbReference type="NCBI Taxonomy" id="3073561"/>
    <lineage>
        <taxon>Bacteria</taxon>
        <taxon>Pseudomonadati</taxon>
        <taxon>Pseudomonadota</taxon>
        <taxon>Betaproteobacteria</taxon>
        <taxon>Burkholderiales</taxon>
        <taxon>Oxalobacteraceae</taxon>
        <taxon>Undibacterium</taxon>
    </lineage>
</organism>
<evidence type="ECO:0000256" key="3">
    <source>
        <dbReference type="SAM" id="SignalP"/>
    </source>
</evidence>
<dbReference type="InterPro" id="IPR034660">
    <property type="entry name" value="DinB/YfiT-like"/>
</dbReference>
<dbReference type="Pfam" id="PF05163">
    <property type="entry name" value="DinB"/>
    <property type="match status" value="1"/>
</dbReference>